<feature type="domain" description="P5B-type ATPase N-terminal" evidence="15">
    <location>
        <begin position="7"/>
        <end position="91"/>
    </location>
</feature>
<dbReference type="InterPro" id="IPR023298">
    <property type="entry name" value="ATPase_P-typ_TM_dom_sf"/>
</dbReference>
<keyword evidence="5 13" id="KW-0479">Metal-binding</keyword>
<evidence type="ECO:0000313" key="17">
    <source>
        <dbReference type="Proteomes" id="UP000030755"/>
    </source>
</evidence>
<dbReference type="Gene3D" id="3.40.50.1000">
    <property type="entry name" value="HAD superfamily/HAD-like"/>
    <property type="match status" value="1"/>
</dbReference>
<dbReference type="Pfam" id="PF12409">
    <property type="entry name" value="P5-ATPase"/>
    <property type="match status" value="1"/>
</dbReference>
<evidence type="ECO:0000256" key="2">
    <source>
        <dbReference type="ARBA" id="ARBA00006000"/>
    </source>
</evidence>
<accession>A0A075AT83</accession>
<keyword evidence="10 13" id="KW-1133">Transmembrane helix</keyword>
<name>A0A075AT83_ROZAC</name>
<dbReference type="OrthoDB" id="48943at2759"/>
<keyword evidence="7 13" id="KW-0067">ATP-binding</keyword>
<dbReference type="FunFam" id="1.20.1110.10:FF:000023">
    <property type="entry name" value="Cation-transporting ATPase"/>
    <property type="match status" value="1"/>
</dbReference>
<feature type="transmembrane region" description="Helical" evidence="13">
    <location>
        <begin position="955"/>
        <end position="980"/>
    </location>
</feature>
<feature type="transmembrane region" description="Helical" evidence="13">
    <location>
        <begin position="400"/>
        <end position="424"/>
    </location>
</feature>
<feature type="transmembrane region" description="Helical" evidence="13">
    <location>
        <begin position="912"/>
        <end position="935"/>
    </location>
</feature>
<comment type="similarity">
    <text evidence="2 13">Belongs to the cation transport ATPase (P-type) (TC 3.A.3) family. Type V subfamily.</text>
</comment>
<evidence type="ECO:0000256" key="3">
    <source>
        <dbReference type="ARBA" id="ARBA00022553"/>
    </source>
</evidence>
<dbReference type="InterPro" id="IPR044492">
    <property type="entry name" value="P_typ_ATPase_HD_dom"/>
</dbReference>
<dbReference type="InterPro" id="IPR047819">
    <property type="entry name" value="P5A-ATPase_N"/>
</dbReference>
<reference evidence="16 17" key="1">
    <citation type="journal article" date="2013" name="Curr. Biol.">
        <title>Shared signatures of parasitism and phylogenomics unite Cryptomycota and microsporidia.</title>
        <authorList>
            <person name="James T.Y."/>
            <person name="Pelin A."/>
            <person name="Bonen L."/>
            <person name="Ahrendt S."/>
            <person name="Sain D."/>
            <person name="Corradi N."/>
            <person name="Stajich J.E."/>
        </authorList>
    </citation>
    <scope>NUCLEOTIDE SEQUENCE [LARGE SCALE GENOMIC DNA]</scope>
    <source>
        <strain evidence="16 17">CSF55</strain>
    </source>
</reference>
<keyword evidence="6 13" id="KW-0547">Nucleotide-binding</keyword>
<keyword evidence="3" id="KW-0597">Phosphoprotein</keyword>
<dbReference type="GO" id="GO:0016887">
    <property type="term" value="F:ATP hydrolysis activity"/>
    <property type="evidence" value="ECO:0007669"/>
    <property type="project" value="InterPro"/>
</dbReference>
<keyword evidence="11 13" id="KW-0472">Membrane</keyword>
<evidence type="ECO:0000256" key="12">
    <source>
        <dbReference type="ARBA" id="ARBA00049360"/>
    </source>
</evidence>
<evidence type="ECO:0000256" key="7">
    <source>
        <dbReference type="ARBA" id="ARBA00022840"/>
    </source>
</evidence>
<dbReference type="NCBIfam" id="TIGR01657">
    <property type="entry name" value="P-ATPase-V"/>
    <property type="match status" value="1"/>
</dbReference>
<comment type="subcellular location">
    <subcellularLocation>
        <location evidence="1 13">Membrane</location>
        <topology evidence="1 13">Multi-pass membrane protein</topology>
    </subcellularLocation>
</comment>
<keyword evidence="9 13" id="KW-1278">Translocase</keyword>
<dbReference type="Pfam" id="PF00122">
    <property type="entry name" value="E1-E2_ATPase"/>
    <property type="match status" value="1"/>
</dbReference>
<evidence type="ECO:0000256" key="1">
    <source>
        <dbReference type="ARBA" id="ARBA00004141"/>
    </source>
</evidence>
<evidence type="ECO:0000256" key="9">
    <source>
        <dbReference type="ARBA" id="ARBA00022967"/>
    </source>
</evidence>
<dbReference type="SUPFAM" id="SSF81660">
    <property type="entry name" value="Metal cation-transporting ATPase, ATP-binding domain N"/>
    <property type="match status" value="1"/>
</dbReference>
<dbReference type="PROSITE" id="PS00154">
    <property type="entry name" value="ATPASE_E1_E2"/>
    <property type="match status" value="1"/>
</dbReference>
<protein>
    <recommendedName>
        <fullName evidence="13">Cation-transporting ATPase</fullName>
        <ecNumber evidence="13">7.2.2.-</ecNumber>
    </recommendedName>
</protein>
<dbReference type="SFLD" id="SFLDF00027">
    <property type="entry name" value="p-type_atpase"/>
    <property type="match status" value="1"/>
</dbReference>
<dbReference type="InterPro" id="IPR059000">
    <property type="entry name" value="ATPase_P-type_domA"/>
</dbReference>
<dbReference type="GO" id="GO:0005524">
    <property type="term" value="F:ATP binding"/>
    <property type="evidence" value="ECO:0007669"/>
    <property type="project" value="UniProtKB-UniRule"/>
</dbReference>
<dbReference type="OMA" id="SGWKDPL"/>
<feature type="transmembrane region" description="Helical" evidence="13">
    <location>
        <begin position="195"/>
        <end position="215"/>
    </location>
</feature>
<dbReference type="InterPro" id="IPR023214">
    <property type="entry name" value="HAD_sf"/>
</dbReference>
<feature type="transmembrane region" description="Helical" evidence="13">
    <location>
        <begin position="874"/>
        <end position="892"/>
    </location>
</feature>
<dbReference type="PANTHER" id="PTHR45630">
    <property type="entry name" value="CATION-TRANSPORTING ATPASE-RELATED"/>
    <property type="match status" value="1"/>
</dbReference>
<feature type="domain" description="P-type ATPase A" evidence="14">
    <location>
        <begin position="234"/>
        <end position="350"/>
    </location>
</feature>
<feature type="transmembrane region" description="Helical" evidence="13">
    <location>
        <begin position="170"/>
        <end position="189"/>
    </location>
</feature>
<dbReference type="Pfam" id="PF13246">
    <property type="entry name" value="Cation_ATPase"/>
    <property type="match status" value="1"/>
</dbReference>
<dbReference type="EMBL" id="KE561200">
    <property type="protein sequence ID" value="EPZ31935.1"/>
    <property type="molecule type" value="Genomic_DNA"/>
</dbReference>
<evidence type="ECO:0000256" key="10">
    <source>
        <dbReference type="ARBA" id="ARBA00022989"/>
    </source>
</evidence>
<feature type="transmembrane region" description="Helical" evidence="13">
    <location>
        <begin position="24"/>
        <end position="41"/>
    </location>
</feature>
<evidence type="ECO:0000256" key="5">
    <source>
        <dbReference type="ARBA" id="ARBA00022723"/>
    </source>
</evidence>
<dbReference type="HOGENOM" id="CLU_001828_0_0_1"/>
<feature type="transmembrane region" description="Helical" evidence="13">
    <location>
        <begin position="848"/>
        <end position="868"/>
    </location>
</feature>
<dbReference type="Gene3D" id="2.70.150.10">
    <property type="entry name" value="Calcium-transporting ATPase, cytoplasmic transduction domain A"/>
    <property type="match status" value="1"/>
</dbReference>
<dbReference type="PRINTS" id="PR00119">
    <property type="entry name" value="CATATPASE"/>
</dbReference>
<dbReference type="EC" id="7.2.2.-" evidence="13"/>
<dbReference type="PROSITE" id="PS01229">
    <property type="entry name" value="COF_2"/>
    <property type="match status" value="1"/>
</dbReference>
<dbReference type="SUPFAM" id="SSF81665">
    <property type="entry name" value="Calcium ATPase, transmembrane domain M"/>
    <property type="match status" value="1"/>
</dbReference>
<evidence type="ECO:0000313" key="16">
    <source>
        <dbReference type="EMBL" id="EPZ31935.1"/>
    </source>
</evidence>
<evidence type="ECO:0000256" key="6">
    <source>
        <dbReference type="ARBA" id="ARBA00022741"/>
    </source>
</evidence>
<dbReference type="STRING" id="988480.A0A075AT83"/>
<dbReference type="NCBIfam" id="TIGR01494">
    <property type="entry name" value="ATPase_P-type"/>
    <property type="match status" value="2"/>
</dbReference>
<dbReference type="InterPro" id="IPR006544">
    <property type="entry name" value="P-type_TPase_V"/>
</dbReference>
<evidence type="ECO:0000256" key="4">
    <source>
        <dbReference type="ARBA" id="ARBA00022692"/>
    </source>
</evidence>
<keyword evidence="4 13" id="KW-0812">Transmembrane</keyword>
<organism evidence="16 17">
    <name type="scientific">Rozella allomycis (strain CSF55)</name>
    <dbReference type="NCBI Taxonomy" id="988480"/>
    <lineage>
        <taxon>Eukaryota</taxon>
        <taxon>Fungi</taxon>
        <taxon>Fungi incertae sedis</taxon>
        <taxon>Cryptomycota</taxon>
        <taxon>Cryptomycota incertae sedis</taxon>
        <taxon>Rozella</taxon>
    </lineage>
</organism>
<evidence type="ECO:0000259" key="14">
    <source>
        <dbReference type="Pfam" id="PF00122"/>
    </source>
</evidence>
<dbReference type="InterPro" id="IPR018303">
    <property type="entry name" value="ATPase_P-typ_P_site"/>
</dbReference>
<keyword evidence="8 13" id="KW-0460">Magnesium</keyword>
<dbReference type="GO" id="GO:0019829">
    <property type="term" value="F:ATPase-coupled monoatomic cation transmembrane transporter activity"/>
    <property type="evidence" value="ECO:0007669"/>
    <property type="project" value="UniProtKB-UniRule"/>
</dbReference>
<dbReference type="SUPFAM" id="SSF56784">
    <property type="entry name" value="HAD-like"/>
    <property type="match status" value="1"/>
</dbReference>
<dbReference type="Proteomes" id="UP000030755">
    <property type="component" value="Unassembled WGS sequence"/>
</dbReference>
<dbReference type="GO" id="GO:0140358">
    <property type="term" value="F:P-type transmembrane transporter activity"/>
    <property type="evidence" value="ECO:0007669"/>
    <property type="project" value="InterPro"/>
</dbReference>
<dbReference type="InterPro" id="IPR036412">
    <property type="entry name" value="HAD-like_sf"/>
</dbReference>
<dbReference type="SFLD" id="SFLDG00002">
    <property type="entry name" value="C1.7:_P-type_atpase_like"/>
    <property type="match status" value="1"/>
</dbReference>
<evidence type="ECO:0000259" key="15">
    <source>
        <dbReference type="Pfam" id="PF12409"/>
    </source>
</evidence>
<proteinExistence type="inferred from homology"/>
<feature type="transmembrane region" description="Helical" evidence="13">
    <location>
        <begin position="364"/>
        <end position="388"/>
    </location>
</feature>
<dbReference type="AlphaFoldDB" id="A0A075AT83"/>
<dbReference type="SFLD" id="SFLDS00003">
    <property type="entry name" value="Haloacid_Dehalogenase"/>
    <property type="match status" value="1"/>
</dbReference>
<comment type="catalytic activity">
    <reaction evidence="12 13">
        <text>ATP + H2O = ADP + phosphate + H(+)</text>
        <dbReference type="Rhea" id="RHEA:13065"/>
        <dbReference type="ChEBI" id="CHEBI:15377"/>
        <dbReference type="ChEBI" id="CHEBI:15378"/>
        <dbReference type="ChEBI" id="CHEBI:30616"/>
        <dbReference type="ChEBI" id="CHEBI:43474"/>
        <dbReference type="ChEBI" id="CHEBI:456216"/>
    </reaction>
</comment>
<evidence type="ECO:0000256" key="8">
    <source>
        <dbReference type="ARBA" id="ARBA00022842"/>
    </source>
</evidence>
<dbReference type="GO" id="GO:0046872">
    <property type="term" value="F:metal ion binding"/>
    <property type="evidence" value="ECO:0007669"/>
    <property type="project" value="UniProtKB-UniRule"/>
</dbReference>
<dbReference type="FunFam" id="3.40.50.1000:FF:000068">
    <property type="entry name" value="Cation-transporting ATPase"/>
    <property type="match status" value="1"/>
</dbReference>
<dbReference type="InterPro" id="IPR008250">
    <property type="entry name" value="ATPase_P-typ_transduc_dom_A_sf"/>
</dbReference>
<dbReference type="Gene3D" id="3.40.1110.10">
    <property type="entry name" value="Calcium-transporting ATPase, cytoplasmic domain N"/>
    <property type="match status" value="1"/>
</dbReference>
<gene>
    <name evidence="16" type="ORF">O9G_001945</name>
</gene>
<dbReference type="InterPro" id="IPR023299">
    <property type="entry name" value="ATPase_P-typ_cyto_dom_N"/>
</dbReference>
<sequence>MEVELDEEIVIHVKPLREIAWRKYFVSIVSIFSFGLLYLCCRWMPRVYAYLLCKESSVYDATKCLVINNHGESSIVEKNGSSFTYHCYKVIFNEMTGEFQPIKKIIQEMNFGGNGLAWKQIESLKDVYEENVIKVPIKSTIRIFIDEIESLKDVYEENVIKVPIKSTIRIFIDEVLHPFNVFQIFSIILWSLDNYYLYAGCVLIISLISSMMALFETRRNLRALNKLNNEVCLVECVRDNKTFKISSNLLFPGDLFLIPNQRIEIPCDCVLIEGNCLINESSLTGESIPVSKQGNPQINFNRINKNYHHQLNSKSVMFGGTRVLKASSNAKAVVLSTGFETVKGTLIRSMIYPKPHGFKFYRDAFRFVGILALIAMIGFCFSLYFFIIKKANAYLIIKRAFDLFTIVVPPALPSTLLIGTSFAISRLKKKEIYCISPSKINIGGKLNLFIFDKTGTLTEPDMDVYGILMNQEGEKIFKDSMSQPQSIFGMSMACCHSLNLDQNKIIGDQLEEKMFEFSQWRFDGSTRVSYGNKKIEILKINDFNSNLRRMSVVCKCEAEVYGFVKGSPEEMMRICKNVPDWYETEMNKFTRKGFRVLSVGFKRLKEENLNSRNQIEKDLEFLGFLIFENKIKKETFKVISELNKASCKNIICTGDNLLTACSISRQCKIIPQEDTIFISKISNNFIEWISLDDPSISLDLKNFSSFKSNYTLACTGKVFDLLSNSSLLDKVLIKCKIFARFSPDQKQKLVDHYQQLGYYVSFCGDGANDCGALRQADVGISLSNSEACVAASFTSKIPNISCVLEIVKQEACVAASFTSKIPNISCVLEIVKQGRAALVTSFSCFKYMALYSIIQFTSVILLYTQMASLADPQYLYIDLFIVFPLTLTMGRFNSNTKISKKRPTANILSPKVLVSLIGHILIQIIFQIYTYFTVIHHHSFTLTPILENDTNSFNLLTSSIFIFTIFQYVTLVDVFIVGAPFQEIKFKKPPDLRLYILTLTIICSLISKLCEKFVFPVIAKVIKNISSFTLLDVEQDPLIDHESEWRDKKKYKRLEKLLSSGLR</sequence>
<keyword evidence="17" id="KW-1185">Reference proteome</keyword>
<dbReference type="GO" id="GO:0016020">
    <property type="term" value="C:membrane"/>
    <property type="evidence" value="ECO:0007669"/>
    <property type="project" value="UniProtKB-SubCell"/>
</dbReference>
<dbReference type="SUPFAM" id="SSF81653">
    <property type="entry name" value="Calcium ATPase, transduction domain A"/>
    <property type="match status" value="1"/>
</dbReference>
<evidence type="ECO:0000256" key="13">
    <source>
        <dbReference type="RuleBase" id="RU362082"/>
    </source>
</evidence>
<dbReference type="PANTHER" id="PTHR45630:SF8">
    <property type="entry name" value="CATION-TRANSPORTING ATPASE"/>
    <property type="match status" value="1"/>
</dbReference>
<dbReference type="InterPro" id="IPR001757">
    <property type="entry name" value="P_typ_ATPase"/>
</dbReference>
<evidence type="ECO:0000256" key="11">
    <source>
        <dbReference type="ARBA" id="ARBA00023136"/>
    </source>
</evidence>